<keyword evidence="1" id="KW-0614">Plasmid</keyword>
<name>A0AAU9DSN3_9FUSO</name>
<dbReference type="KEGG" id="haby:HLVA_22120"/>
<sequence>MDTKINTERIKKFIKIKKNSIWEEKDLITLCLLTMKKDNITKKELNYKDIKNQVKLLVKIMSELEKEIS</sequence>
<evidence type="ECO:0000313" key="1">
    <source>
        <dbReference type="EMBL" id="BDU51643.1"/>
    </source>
</evidence>
<protein>
    <submittedName>
        <fullName evidence="1">Uncharacterized protein</fullName>
    </submittedName>
</protein>
<gene>
    <name evidence="1" type="ORF">HLVA_22120</name>
</gene>
<geneLocation type="plasmid" evidence="1 2">
    <name>pHIC</name>
</geneLocation>
<keyword evidence="2" id="KW-1185">Reference proteome</keyword>
<dbReference type="Proteomes" id="UP001321582">
    <property type="component" value="Plasmid pHIC"/>
</dbReference>
<dbReference type="AlphaFoldDB" id="A0AAU9DSN3"/>
<organism evidence="1 2">
    <name type="scientific">Haliovirga abyssi</name>
    <dbReference type="NCBI Taxonomy" id="2996794"/>
    <lineage>
        <taxon>Bacteria</taxon>
        <taxon>Fusobacteriati</taxon>
        <taxon>Fusobacteriota</taxon>
        <taxon>Fusobacteriia</taxon>
        <taxon>Fusobacteriales</taxon>
        <taxon>Haliovirgaceae</taxon>
        <taxon>Haliovirga</taxon>
    </lineage>
</organism>
<dbReference type="RefSeq" id="WP_307905511.1">
    <property type="nucleotide sequence ID" value="NZ_AP027060.1"/>
</dbReference>
<accession>A0AAU9DSN3</accession>
<dbReference type="EMBL" id="AP027060">
    <property type="protein sequence ID" value="BDU51643.1"/>
    <property type="molecule type" value="Genomic_DNA"/>
</dbReference>
<reference evidence="1 2" key="1">
    <citation type="submission" date="2022-11" db="EMBL/GenBank/DDBJ databases">
        <title>Haliovirga abyssi gen. nov., sp. nov., a mesophilic fermentative bacterium isolated from the Iheya North hydrothermal field and the proposal of Haliovirgaceae fam. nov.</title>
        <authorList>
            <person name="Miyazaki U."/>
            <person name="Tame A."/>
            <person name="Miyazaki J."/>
            <person name="Takai K."/>
            <person name="Sawayama S."/>
            <person name="Kitajima M."/>
            <person name="Okamoto A."/>
            <person name="Nakagawa S."/>
        </authorList>
    </citation>
    <scope>NUCLEOTIDE SEQUENCE [LARGE SCALE GENOMIC DNA]</scope>
    <source>
        <strain evidence="1 2">IC12</strain>
        <plasmid evidence="1 2">pHIC</plasmid>
    </source>
</reference>
<evidence type="ECO:0000313" key="2">
    <source>
        <dbReference type="Proteomes" id="UP001321582"/>
    </source>
</evidence>
<proteinExistence type="predicted"/>